<gene>
    <name evidence="2" type="ordered locus">Tgr7_2765</name>
</gene>
<proteinExistence type="inferred from homology"/>
<dbReference type="EMBL" id="CP001339">
    <property type="protein sequence ID" value="ACL73839.1"/>
    <property type="molecule type" value="Genomic_DNA"/>
</dbReference>
<dbReference type="PANTHER" id="PTHR37528">
    <property type="entry name" value="UPF0149 PROTEIN YGFB"/>
    <property type="match status" value="1"/>
</dbReference>
<evidence type="ECO:0000313" key="3">
    <source>
        <dbReference type="Proteomes" id="UP000002383"/>
    </source>
</evidence>
<dbReference type="InterPro" id="IPR011978">
    <property type="entry name" value="YgfB-like"/>
</dbReference>
<dbReference type="Gene3D" id="1.20.120.740">
    <property type="entry name" value="YgfB uncharacterised protein family UPF0149, PF03695"/>
    <property type="match status" value="1"/>
</dbReference>
<accession>B8GNE8</accession>
<dbReference type="AlphaFoldDB" id="B8GNE8"/>
<dbReference type="Proteomes" id="UP000002383">
    <property type="component" value="Chromosome"/>
</dbReference>
<evidence type="ECO:0000313" key="2">
    <source>
        <dbReference type="EMBL" id="ACL73839.1"/>
    </source>
</evidence>
<sequence>MASDYDTVDAALARAGADTDAAEGHGTLCGMLSVNNAISSEDWFRELLPDPEPGDLLAQEARRQLGEVFKETRMELHDTGLDFHLLLPGDDEGLERRVEALGHWCQGYLYGMAVCGVREGANLPEDTAELVRDFAEIAGTGFDVEIDETNETAYSEIVEYVRVGVLLINEELQPIKAPPRLQ</sequence>
<organism evidence="2 3">
    <name type="scientific">Thioalkalivibrio sulfidiphilus (strain HL-EbGR7)</name>
    <dbReference type="NCBI Taxonomy" id="396588"/>
    <lineage>
        <taxon>Bacteria</taxon>
        <taxon>Pseudomonadati</taxon>
        <taxon>Pseudomonadota</taxon>
        <taxon>Gammaproteobacteria</taxon>
        <taxon>Chromatiales</taxon>
        <taxon>Ectothiorhodospiraceae</taxon>
        <taxon>Thioalkalivibrio</taxon>
    </lineage>
</organism>
<dbReference type="HOGENOM" id="CLU_085336_0_0_6"/>
<dbReference type="Pfam" id="PF03695">
    <property type="entry name" value="UPF0149"/>
    <property type="match status" value="1"/>
</dbReference>
<reference evidence="2 3" key="1">
    <citation type="journal article" date="2011" name="Stand. Genomic Sci.">
        <title>Complete genome sequence of 'Thioalkalivibrio sulfidophilus' HL-EbGr7.</title>
        <authorList>
            <person name="Muyzer G."/>
            <person name="Sorokin D.Y."/>
            <person name="Mavromatis K."/>
            <person name="Lapidus A."/>
            <person name="Clum A."/>
            <person name="Ivanova N."/>
            <person name="Pati A."/>
            <person name="d'Haeseleer P."/>
            <person name="Woyke T."/>
            <person name="Kyrpides N.C."/>
        </authorList>
    </citation>
    <scope>NUCLEOTIDE SEQUENCE [LARGE SCALE GENOMIC DNA]</scope>
    <source>
        <strain evidence="2 3">HL-EbGR7</strain>
    </source>
</reference>
<dbReference type="PANTHER" id="PTHR37528:SF1">
    <property type="entry name" value="UPF0149 PROTEIN YGFB"/>
    <property type="match status" value="1"/>
</dbReference>
<keyword evidence="3" id="KW-1185">Reference proteome</keyword>
<dbReference type="RefSeq" id="WP_012639314.1">
    <property type="nucleotide sequence ID" value="NC_011901.1"/>
</dbReference>
<dbReference type="InterPro" id="IPR036255">
    <property type="entry name" value="YgfB-like_sf"/>
</dbReference>
<name>B8GNE8_THISH</name>
<dbReference type="SUPFAM" id="SSF101327">
    <property type="entry name" value="YgfB-like"/>
    <property type="match status" value="1"/>
</dbReference>
<dbReference type="KEGG" id="tgr:Tgr7_2765"/>
<dbReference type="OrthoDB" id="9783391at2"/>
<dbReference type="GO" id="GO:0005829">
    <property type="term" value="C:cytosol"/>
    <property type="evidence" value="ECO:0007669"/>
    <property type="project" value="TreeGrafter"/>
</dbReference>
<dbReference type="STRING" id="396588.Tgr7_2765"/>
<evidence type="ECO:0000256" key="1">
    <source>
        <dbReference type="ARBA" id="ARBA00038308"/>
    </source>
</evidence>
<protein>
    <submittedName>
        <fullName evidence="2">YecA family protein</fullName>
    </submittedName>
</protein>
<dbReference type="eggNOG" id="COG3079">
    <property type="taxonomic scope" value="Bacteria"/>
</dbReference>
<comment type="similarity">
    <text evidence="1">Belongs to the UPF0149 family.</text>
</comment>